<keyword evidence="6" id="KW-0456">Lyase</keyword>
<reference evidence="6 7" key="1">
    <citation type="submission" date="2015-11" db="EMBL/GenBank/DDBJ databases">
        <authorList>
            <person name="Lin W."/>
        </authorList>
    </citation>
    <scope>NUCLEOTIDE SEQUENCE [LARGE SCALE GENOMIC DNA]</scope>
    <source>
        <strain evidence="6 7">HCH-1</strain>
    </source>
</reference>
<feature type="chain" id="PRO_5046776751" evidence="3">
    <location>
        <begin position="28"/>
        <end position="300"/>
    </location>
</feature>
<dbReference type="EC" id="4.2.2.-" evidence="6"/>
<feature type="region of interest" description="Disordered" evidence="2">
    <location>
        <begin position="65"/>
        <end position="116"/>
    </location>
</feature>
<evidence type="ECO:0000256" key="3">
    <source>
        <dbReference type="SAM" id="SignalP"/>
    </source>
</evidence>
<evidence type="ECO:0000256" key="1">
    <source>
        <dbReference type="ARBA" id="ARBA00007734"/>
    </source>
</evidence>
<evidence type="ECO:0000313" key="7">
    <source>
        <dbReference type="Proteomes" id="UP000060487"/>
    </source>
</evidence>
<dbReference type="RefSeq" id="WP_085050878.1">
    <property type="nucleotide sequence ID" value="NZ_LNQR01000018.1"/>
</dbReference>
<dbReference type="InterPro" id="IPR008258">
    <property type="entry name" value="Transglycosylase_SLT_dom_1"/>
</dbReference>
<accession>A0ABR5SIZ2</accession>
<comment type="similarity">
    <text evidence="1">Belongs to the transglycosylase Slt family.</text>
</comment>
<feature type="signal peptide" evidence="3">
    <location>
        <begin position="1"/>
        <end position="27"/>
    </location>
</feature>
<dbReference type="SUPFAM" id="SSF53955">
    <property type="entry name" value="Lysozyme-like"/>
    <property type="match status" value="1"/>
</dbReference>
<dbReference type="InterPro" id="IPR023346">
    <property type="entry name" value="Lysozyme-like_dom_sf"/>
</dbReference>
<protein>
    <submittedName>
        <fullName evidence="6">Lytic transglycosylase</fullName>
        <ecNumber evidence="6">4.2.2.-</ecNumber>
    </submittedName>
</protein>
<dbReference type="PANTHER" id="PTHR37423">
    <property type="entry name" value="SOLUBLE LYTIC MUREIN TRANSGLYCOSYLASE-RELATED"/>
    <property type="match status" value="1"/>
</dbReference>
<dbReference type="Proteomes" id="UP000060487">
    <property type="component" value="Unassembled WGS sequence"/>
</dbReference>
<evidence type="ECO:0000259" key="4">
    <source>
        <dbReference type="Pfam" id="PF01464"/>
    </source>
</evidence>
<dbReference type="EMBL" id="LNQR01000018">
    <property type="protein sequence ID" value="KWT92914.1"/>
    <property type="molecule type" value="Genomic_DNA"/>
</dbReference>
<dbReference type="Pfam" id="PF13511">
    <property type="entry name" value="DUF4124"/>
    <property type="match status" value="1"/>
</dbReference>
<dbReference type="CDD" id="cd00254">
    <property type="entry name" value="LT-like"/>
    <property type="match status" value="1"/>
</dbReference>
<feature type="compositionally biased region" description="Low complexity" evidence="2">
    <location>
        <begin position="97"/>
        <end position="116"/>
    </location>
</feature>
<evidence type="ECO:0000313" key="6">
    <source>
        <dbReference type="EMBL" id="KWT92914.1"/>
    </source>
</evidence>
<proteinExistence type="inferred from homology"/>
<dbReference type="Pfam" id="PF01464">
    <property type="entry name" value="SLT"/>
    <property type="match status" value="1"/>
</dbReference>
<dbReference type="InterPro" id="IPR025392">
    <property type="entry name" value="DUF4124"/>
</dbReference>
<feature type="domain" description="DUF4124" evidence="5">
    <location>
        <begin position="16"/>
        <end position="72"/>
    </location>
</feature>
<keyword evidence="3" id="KW-0732">Signal</keyword>
<name>A0ABR5SIZ2_9BACT</name>
<gene>
    <name evidence="6" type="primary">slt_1</name>
    <name evidence="6" type="ORF">ASN18_0349</name>
</gene>
<comment type="caution">
    <text evidence="6">The sequence shown here is derived from an EMBL/GenBank/DDBJ whole genome shotgun (WGS) entry which is preliminary data.</text>
</comment>
<evidence type="ECO:0000259" key="5">
    <source>
        <dbReference type="Pfam" id="PF13511"/>
    </source>
</evidence>
<dbReference type="PANTHER" id="PTHR37423:SF2">
    <property type="entry name" value="MEMBRANE-BOUND LYTIC MUREIN TRANSGLYCOSYLASE C"/>
    <property type="match status" value="1"/>
</dbReference>
<evidence type="ECO:0000256" key="2">
    <source>
        <dbReference type="SAM" id="MobiDB-lite"/>
    </source>
</evidence>
<dbReference type="Gene3D" id="1.10.530.10">
    <property type="match status" value="1"/>
</dbReference>
<keyword evidence="7" id="KW-1185">Reference proteome</keyword>
<sequence>MLRKLKKNIITVLLAALLTALCAAADADIYRFVDANGITHYTDVPGGANGDNNYVRLYKSPPKKAVARKPSQPVTKQTLKAVQPGSPAKPVPSAQRPAVQAVSPTPAPPTVAAQTVNTGQKQTLQFKGYEEIVHLKAAEHKIDPALIKAVIKAESNWNSGALSPKGAMGLMQLMPGTANLLSVNNPYDPTENIDGGTRYLKYLLAKFNGNVSLALAGYNAGPNAVDRYGTIPPYAETQEYVAKVLSTYSGGNYHPYYPTAYNRASSQSTNSHIFKVAMPNGTVLYTNTPQYANNQLTGRF</sequence>
<organism evidence="6 7">
    <name type="scientific">Candidatus Magnetominusculus xianensis</name>
    <dbReference type="NCBI Taxonomy" id="1748249"/>
    <lineage>
        <taxon>Bacteria</taxon>
        <taxon>Pseudomonadati</taxon>
        <taxon>Nitrospirota</taxon>
        <taxon>Nitrospiria</taxon>
        <taxon>Nitrospirales</taxon>
        <taxon>Nitrospiraceae</taxon>
        <taxon>Candidatus Magnetominusculus</taxon>
    </lineage>
</organism>
<feature type="domain" description="Transglycosylase SLT" evidence="4">
    <location>
        <begin position="136"/>
        <end position="233"/>
    </location>
</feature>
<dbReference type="GO" id="GO:0016829">
    <property type="term" value="F:lyase activity"/>
    <property type="evidence" value="ECO:0007669"/>
    <property type="project" value="UniProtKB-KW"/>
</dbReference>